<sequence>MVACDGDKGDVGPAGPQGPAGPAGAQGPKGDSGVNGQDGMGARMFTTGPVKSTEGGYVAGKNLSTEDSTYIANSSVFVYVKSQNRWWNMPGIVRWDGDKFTNYGVFSRLGNARVFITLQALNWSEDQPTAPDRDFQDIRVLFVPADQFRLNADLQKSSYEETIAALGLKDSDAVKVD</sequence>
<dbReference type="KEGG" id="dfe:Dfer_4540"/>
<organism evidence="2 3">
    <name type="scientific">Dyadobacter fermentans (strain ATCC 700827 / DSM 18053 / CIP 107007 / KCTC 52180 / NS114)</name>
    <dbReference type="NCBI Taxonomy" id="471854"/>
    <lineage>
        <taxon>Bacteria</taxon>
        <taxon>Pseudomonadati</taxon>
        <taxon>Bacteroidota</taxon>
        <taxon>Cytophagia</taxon>
        <taxon>Cytophagales</taxon>
        <taxon>Spirosomataceae</taxon>
        <taxon>Dyadobacter</taxon>
    </lineage>
</organism>
<dbReference type="AlphaFoldDB" id="C6W3P3"/>
<name>C6W3P3_DYAFD</name>
<keyword evidence="3" id="KW-1185">Reference proteome</keyword>
<evidence type="ECO:0000313" key="2">
    <source>
        <dbReference type="EMBL" id="ACT95741.1"/>
    </source>
</evidence>
<reference evidence="2 3" key="1">
    <citation type="journal article" date="2009" name="Stand. Genomic Sci.">
        <title>Complete genome sequence of Dyadobacter fermentans type strain (NS114).</title>
        <authorList>
            <person name="Lang E."/>
            <person name="Lapidus A."/>
            <person name="Chertkov O."/>
            <person name="Brettin T."/>
            <person name="Detter J.C."/>
            <person name="Han C."/>
            <person name="Copeland A."/>
            <person name="Glavina Del Rio T."/>
            <person name="Nolan M."/>
            <person name="Chen F."/>
            <person name="Lucas S."/>
            <person name="Tice H."/>
            <person name="Cheng J.F."/>
            <person name="Land M."/>
            <person name="Hauser L."/>
            <person name="Chang Y.J."/>
            <person name="Jeffries C.D."/>
            <person name="Kopitz M."/>
            <person name="Bruce D."/>
            <person name="Goodwin L."/>
            <person name="Pitluck S."/>
            <person name="Ovchinnikova G."/>
            <person name="Pati A."/>
            <person name="Ivanova N."/>
            <person name="Mavrommatis K."/>
            <person name="Chen A."/>
            <person name="Palaniappan K."/>
            <person name="Chain P."/>
            <person name="Bristow J."/>
            <person name="Eisen J.A."/>
            <person name="Markowitz V."/>
            <person name="Hugenholtz P."/>
            <person name="Goker M."/>
            <person name="Rohde M."/>
            <person name="Kyrpides N.C."/>
            <person name="Klenk H.P."/>
        </authorList>
    </citation>
    <scope>NUCLEOTIDE SEQUENCE [LARGE SCALE GENOMIC DNA]</scope>
    <source>
        <strain evidence="3">ATCC 700827 / DSM 18053 / CIP 107007 / KCTC 52180 / NS114</strain>
    </source>
</reference>
<proteinExistence type="predicted"/>
<evidence type="ECO:0008006" key="4">
    <source>
        <dbReference type="Google" id="ProtNLM"/>
    </source>
</evidence>
<feature type="region of interest" description="Disordered" evidence="1">
    <location>
        <begin position="1"/>
        <end position="42"/>
    </location>
</feature>
<dbReference type="HOGENOM" id="CLU_1287138_0_0_10"/>
<dbReference type="Proteomes" id="UP000002011">
    <property type="component" value="Chromosome"/>
</dbReference>
<protein>
    <recommendedName>
        <fullName evidence="4">Collagen triple helix repeat protein</fullName>
    </recommendedName>
</protein>
<dbReference type="EMBL" id="CP001619">
    <property type="protein sequence ID" value="ACT95741.1"/>
    <property type="molecule type" value="Genomic_DNA"/>
</dbReference>
<gene>
    <name evidence="2" type="ordered locus">Dfer_4540</name>
</gene>
<evidence type="ECO:0000256" key="1">
    <source>
        <dbReference type="SAM" id="MobiDB-lite"/>
    </source>
</evidence>
<accession>C6W3P3</accession>
<feature type="compositionally biased region" description="Basic and acidic residues" evidence="1">
    <location>
        <begin position="1"/>
        <end position="10"/>
    </location>
</feature>
<evidence type="ECO:0000313" key="3">
    <source>
        <dbReference type="Proteomes" id="UP000002011"/>
    </source>
</evidence>